<name>A0ABV3YMQ6_9ACTN</name>
<dbReference type="PANTHER" id="PTHR23530">
    <property type="entry name" value="TRANSPORT PROTEIN-RELATED"/>
    <property type="match status" value="1"/>
</dbReference>
<keyword evidence="1" id="KW-0812">Transmembrane</keyword>
<feature type="transmembrane region" description="Helical" evidence="1">
    <location>
        <begin position="246"/>
        <end position="264"/>
    </location>
</feature>
<evidence type="ECO:0000256" key="1">
    <source>
        <dbReference type="SAM" id="Phobius"/>
    </source>
</evidence>
<organism evidence="2 3">
    <name type="scientific">Dietzia cinnamea</name>
    <dbReference type="NCBI Taxonomy" id="321318"/>
    <lineage>
        <taxon>Bacteria</taxon>
        <taxon>Bacillati</taxon>
        <taxon>Actinomycetota</taxon>
        <taxon>Actinomycetes</taxon>
        <taxon>Mycobacteriales</taxon>
        <taxon>Dietziaceae</taxon>
        <taxon>Dietzia</taxon>
    </lineage>
</organism>
<feature type="transmembrane region" description="Helical" evidence="1">
    <location>
        <begin position="62"/>
        <end position="79"/>
    </location>
</feature>
<dbReference type="InterPro" id="IPR036259">
    <property type="entry name" value="MFS_trans_sf"/>
</dbReference>
<feature type="transmembrane region" description="Helical" evidence="1">
    <location>
        <begin position="111"/>
        <end position="133"/>
    </location>
</feature>
<gene>
    <name evidence="2" type="ORF">AB6N35_17350</name>
</gene>
<feature type="transmembrane region" description="Helical" evidence="1">
    <location>
        <begin position="148"/>
        <end position="168"/>
    </location>
</feature>
<evidence type="ECO:0000313" key="3">
    <source>
        <dbReference type="Proteomes" id="UP001560293"/>
    </source>
</evidence>
<accession>A0ABV3YMQ6</accession>
<feature type="transmembrane region" description="Helical" evidence="1">
    <location>
        <begin position="206"/>
        <end position="225"/>
    </location>
</feature>
<evidence type="ECO:0008006" key="4">
    <source>
        <dbReference type="Google" id="ProtNLM"/>
    </source>
</evidence>
<proteinExistence type="predicted"/>
<dbReference type="RefSeq" id="WP_156482631.1">
    <property type="nucleotide sequence ID" value="NZ_JALXLT010000090.1"/>
</dbReference>
<feature type="transmembrane region" description="Helical" evidence="1">
    <location>
        <begin position="180"/>
        <end position="200"/>
    </location>
</feature>
<reference evidence="3" key="1">
    <citation type="submission" date="2024-07" db="EMBL/GenBank/DDBJ databases">
        <title>Pseudomonas strain that inhibits Aeromonas fish pathogens.</title>
        <authorList>
            <person name="Wildschutte H."/>
        </authorList>
    </citation>
    <scope>NUCLEOTIDE SEQUENCE [LARGE SCALE GENOMIC DNA]</scope>
    <source>
        <strain evidence="3">n60</strain>
    </source>
</reference>
<sequence length="295" mass="31776">MAGALHAEFVDRSIAHHKDNNRNESDNLAQDISRLNNFEFRAMAVSAGLGGLIYGIAPTTTWLIASAACLVIFTSYVWYSAKFPPLPEAEADGTVRTLRLMIRTLRDSHRGVLAPLLVGGILYAGFQIAIQYWQLAINRSGPVLSSEFATGIVFGLIFVIILVVQSGISGLLSSFDRKRWLLPVAIAVPPLLWFAILYLPLWPVQAAATVLYFWIYRAAFVYYDVIMNKGVAEGTRATVLATRATSGRLIALACAPIVSSAVAVMGPAGAVLVVSALSVLAGLLALLNPETTRSN</sequence>
<protein>
    <recommendedName>
        <fullName evidence="4">MFS transporter</fullName>
    </recommendedName>
</protein>
<dbReference type="EMBL" id="JBFTEZ010000004">
    <property type="protein sequence ID" value="MEX6466073.1"/>
    <property type="molecule type" value="Genomic_DNA"/>
</dbReference>
<keyword evidence="3" id="KW-1185">Reference proteome</keyword>
<dbReference type="Proteomes" id="UP001560293">
    <property type="component" value="Unassembled WGS sequence"/>
</dbReference>
<keyword evidence="1" id="KW-0472">Membrane</keyword>
<dbReference type="Gene3D" id="1.20.1250.20">
    <property type="entry name" value="MFS general substrate transporter like domains"/>
    <property type="match status" value="1"/>
</dbReference>
<evidence type="ECO:0000313" key="2">
    <source>
        <dbReference type="EMBL" id="MEX6466073.1"/>
    </source>
</evidence>
<keyword evidence="1" id="KW-1133">Transmembrane helix</keyword>
<dbReference type="PANTHER" id="PTHR23530:SF1">
    <property type="entry name" value="PERMEASE, MAJOR FACILITATOR SUPERFAMILY-RELATED"/>
    <property type="match status" value="1"/>
</dbReference>
<dbReference type="SUPFAM" id="SSF103473">
    <property type="entry name" value="MFS general substrate transporter"/>
    <property type="match status" value="1"/>
</dbReference>
<dbReference type="InterPro" id="IPR053160">
    <property type="entry name" value="MFS_DHA3_Transporter"/>
</dbReference>
<feature type="transmembrane region" description="Helical" evidence="1">
    <location>
        <begin position="270"/>
        <end position="287"/>
    </location>
</feature>
<comment type="caution">
    <text evidence="2">The sequence shown here is derived from an EMBL/GenBank/DDBJ whole genome shotgun (WGS) entry which is preliminary data.</text>
</comment>